<feature type="transmembrane region" description="Helical" evidence="2">
    <location>
        <begin position="179"/>
        <end position="199"/>
    </location>
</feature>
<protein>
    <recommendedName>
        <fullName evidence="5">DUF4231 domain-containing protein</fullName>
    </recommendedName>
</protein>
<proteinExistence type="predicted"/>
<evidence type="ECO:0000256" key="2">
    <source>
        <dbReference type="SAM" id="Phobius"/>
    </source>
</evidence>
<sequence length="209" mass="23948">MSASSPPPRRRPHSVAGASRKRGEAKVSAEQRTREDALRADLGTEYQALVRIVSDFDGRFLIVKSWSVTLSLAAIGLGFQQEHYALFALASGTALAFWFIEGEMKRHQRRYYSRMRDIEVAAYYLNHVPIDDRQESSPRIDWYWDYKGRGPDFRTAKPKRRDQKNVDRTLKGARWTTDVLLPHAVAVVLGLALFIIAVLELPWLEHLKP</sequence>
<keyword evidence="4" id="KW-1185">Reference proteome</keyword>
<keyword evidence="2" id="KW-0472">Membrane</keyword>
<feature type="compositionally biased region" description="Basic and acidic residues" evidence="1">
    <location>
        <begin position="21"/>
        <end position="34"/>
    </location>
</feature>
<reference evidence="4" key="1">
    <citation type="journal article" date="2019" name="Int. J. Syst. Evol. Microbiol.">
        <title>The Global Catalogue of Microorganisms (GCM) 10K type strain sequencing project: providing services to taxonomists for standard genome sequencing and annotation.</title>
        <authorList>
            <consortium name="The Broad Institute Genomics Platform"/>
            <consortium name="The Broad Institute Genome Sequencing Center for Infectious Disease"/>
            <person name="Wu L."/>
            <person name="Ma J."/>
        </authorList>
    </citation>
    <scope>NUCLEOTIDE SEQUENCE [LARGE SCALE GENOMIC DNA]</scope>
    <source>
        <strain evidence="4">ICMP 19430</strain>
    </source>
</reference>
<feature type="transmembrane region" description="Helical" evidence="2">
    <location>
        <begin position="84"/>
        <end position="100"/>
    </location>
</feature>
<gene>
    <name evidence="3" type="ORF">ACFQS9_06280</name>
</gene>
<evidence type="ECO:0000313" key="3">
    <source>
        <dbReference type="EMBL" id="MFC7447490.1"/>
    </source>
</evidence>
<dbReference type="RefSeq" id="WP_378402598.1">
    <property type="nucleotide sequence ID" value="NZ_JBHTCS010000009.1"/>
</dbReference>
<keyword evidence="2" id="KW-0812">Transmembrane</keyword>
<keyword evidence="2" id="KW-1133">Transmembrane helix</keyword>
<feature type="transmembrane region" description="Helical" evidence="2">
    <location>
        <begin position="61"/>
        <end position="78"/>
    </location>
</feature>
<organism evidence="3 4">
    <name type="scientific">Rhodococcus daqingensis</name>
    <dbReference type="NCBI Taxonomy" id="2479363"/>
    <lineage>
        <taxon>Bacteria</taxon>
        <taxon>Bacillati</taxon>
        <taxon>Actinomycetota</taxon>
        <taxon>Actinomycetes</taxon>
        <taxon>Mycobacteriales</taxon>
        <taxon>Nocardiaceae</taxon>
        <taxon>Rhodococcus</taxon>
    </lineage>
</organism>
<dbReference type="EMBL" id="JBHTCS010000009">
    <property type="protein sequence ID" value="MFC7447490.1"/>
    <property type="molecule type" value="Genomic_DNA"/>
</dbReference>
<dbReference type="Proteomes" id="UP001596484">
    <property type="component" value="Unassembled WGS sequence"/>
</dbReference>
<evidence type="ECO:0000256" key="1">
    <source>
        <dbReference type="SAM" id="MobiDB-lite"/>
    </source>
</evidence>
<accession>A0ABW2RUU9</accession>
<comment type="caution">
    <text evidence="3">The sequence shown here is derived from an EMBL/GenBank/DDBJ whole genome shotgun (WGS) entry which is preliminary data.</text>
</comment>
<evidence type="ECO:0008006" key="5">
    <source>
        <dbReference type="Google" id="ProtNLM"/>
    </source>
</evidence>
<evidence type="ECO:0000313" key="4">
    <source>
        <dbReference type="Proteomes" id="UP001596484"/>
    </source>
</evidence>
<name>A0ABW2RUU9_9NOCA</name>
<feature type="region of interest" description="Disordered" evidence="1">
    <location>
        <begin position="1"/>
        <end position="34"/>
    </location>
</feature>